<feature type="domain" description="EAL" evidence="2">
    <location>
        <begin position="630"/>
        <end position="884"/>
    </location>
</feature>
<gene>
    <name evidence="4" type="ORF">PZA18_17770</name>
</gene>
<accession>A0ABT7E3C4</accession>
<dbReference type="PROSITE" id="PS50883">
    <property type="entry name" value="EAL"/>
    <property type="match status" value="1"/>
</dbReference>
<dbReference type="InterPro" id="IPR000014">
    <property type="entry name" value="PAS"/>
</dbReference>
<organism evidence="4 5">
    <name type="scientific">Parachitinimonas caeni</name>
    <dbReference type="NCBI Taxonomy" id="3031301"/>
    <lineage>
        <taxon>Bacteria</taxon>
        <taxon>Pseudomonadati</taxon>
        <taxon>Pseudomonadota</taxon>
        <taxon>Betaproteobacteria</taxon>
        <taxon>Neisseriales</taxon>
        <taxon>Chitinibacteraceae</taxon>
        <taxon>Parachitinimonas</taxon>
    </lineage>
</organism>
<dbReference type="EMBL" id="JARRAF010000026">
    <property type="protein sequence ID" value="MDK2125905.1"/>
    <property type="molecule type" value="Genomic_DNA"/>
</dbReference>
<dbReference type="InterPro" id="IPR043128">
    <property type="entry name" value="Rev_trsase/Diguanyl_cyclase"/>
</dbReference>
<dbReference type="InterPro" id="IPR013656">
    <property type="entry name" value="PAS_4"/>
</dbReference>
<dbReference type="CDD" id="cd00130">
    <property type="entry name" value="PAS"/>
    <property type="match status" value="1"/>
</dbReference>
<reference evidence="4" key="1">
    <citation type="submission" date="2023-03" db="EMBL/GenBank/DDBJ databases">
        <title>Chitinimonas shenzhenensis gen. nov., sp. nov., a novel member of family Burkholderiaceae isolated from activated sludge collected in Shen Zhen, China.</title>
        <authorList>
            <person name="Wang X."/>
        </authorList>
    </citation>
    <scope>NUCLEOTIDE SEQUENCE</scope>
    <source>
        <strain evidence="4">DQS-5</strain>
    </source>
</reference>
<dbReference type="SUPFAM" id="SSF55785">
    <property type="entry name" value="PYP-like sensor domain (PAS domain)"/>
    <property type="match status" value="1"/>
</dbReference>
<feature type="transmembrane region" description="Helical" evidence="1">
    <location>
        <begin position="20"/>
        <end position="43"/>
    </location>
</feature>
<name>A0ABT7E3C4_9NEIS</name>
<dbReference type="Pfam" id="PF00563">
    <property type="entry name" value="EAL"/>
    <property type="match status" value="1"/>
</dbReference>
<dbReference type="NCBIfam" id="TIGR00229">
    <property type="entry name" value="sensory_box"/>
    <property type="match status" value="1"/>
</dbReference>
<evidence type="ECO:0000256" key="1">
    <source>
        <dbReference type="SAM" id="Phobius"/>
    </source>
</evidence>
<dbReference type="Pfam" id="PF00990">
    <property type="entry name" value="GGDEF"/>
    <property type="match status" value="1"/>
</dbReference>
<dbReference type="InterPro" id="IPR035965">
    <property type="entry name" value="PAS-like_dom_sf"/>
</dbReference>
<keyword evidence="1" id="KW-0812">Transmembrane</keyword>
<dbReference type="CDD" id="cd01949">
    <property type="entry name" value="GGDEF"/>
    <property type="match status" value="1"/>
</dbReference>
<keyword evidence="1" id="KW-1133">Transmembrane helix</keyword>
<dbReference type="CDD" id="cd01948">
    <property type="entry name" value="EAL"/>
    <property type="match status" value="1"/>
</dbReference>
<dbReference type="PANTHER" id="PTHR44757">
    <property type="entry name" value="DIGUANYLATE CYCLASE DGCP"/>
    <property type="match status" value="1"/>
</dbReference>
<proteinExistence type="predicted"/>
<sequence length="891" mass="99162">MDHTPLFKSNRRRRLQMVRVIGTFLLVALLGLAVIWFATWHVVGLEETSTREAAAQSSRELAEAYEAQVIRNLGAIDQTLRLVKYARELRGRAFTLSDLKLKGLLPPSLVFDVGIASSDGTYRDEDNLSPHPSAAGKPWLENHRAFDAGNMYISRVQPVAGSDTSVMIFSRRLNTPSGDFDGIVTLAVDPSYFTSSYDKKRIGEQGVIGLLGQDGEFRVRRVADAVAIGQPVNYRQVTGLQNAQYASGALLVSPWDGLRRYTTALPLPNSPLAVLVGLSETEQLSTVMQHRHSYFWQAAIASAVLLIVLGVLAVLSIRLGNSEMQRHLLQETYHAASEASVEAFYVLDAIEVDGKVTDFVMRDTNRRGFTLFGTQKESLIGKRLLELLPEAAQDGLLYDLIRVVETGQTNEKEWRNQHPAIRAEWLYREVVPVKGGIVAIVRDISERKKLEIQVQYQATHDTLTGLANRHLLNDRLQTAIAAAARQRHAVWVVFVDLDRFKLINDTLGHKAGDHVLTVIADRLTATVRESDTVSRLGGDEFMLILPGAHERALFTSLLQRIMGVISQPVEVDEKEFFLGCSLGVAIYPQDGDNAAELIERADIAMYQAKESGRNNIQFFTQEMNQRLQERLQIESALRLAIEQREFLLHYQPKVDLRTGRIVGAEALIRWQHPEMGMVSPAKFISLAEESGLIVPIGKWTLHEACRQTKAWIDAGLPPLKMAVNLSARQFREPDLVQVIADTLHHSGLPAGLLEIELTEGMVMTDVNHVIKVLHELKALGLTIAIDDFGTGYSSLSYLHKFPIDVLKVDQSFVRDIQSQEDQSLIVQSVISLAHSLKLRAIAEGVETEAQLGYLRHHGCDEMQGYYFSRPLPADAFQALLASGKTLTPTST</sequence>
<dbReference type="InterPro" id="IPR052155">
    <property type="entry name" value="Biofilm_reg_signaling"/>
</dbReference>
<dbReference type="NCBIfam" id="TIGR00254">
    <property type="entry name" value="GGDEF"/>
    <property type="match status" value="1"/>
</dbReference>
<dbReference type="SMART" id="SM00267">
    <property type="entry name" value="GGDEF"/>
    <property type="match status" value="1"/>
</dbReference>
<dbReference type="InterPro" id="IPR035919">
    <property type="entry name" value="EAL_sf"/>
</dbReference>
<comment type="caution">
    <text evidence="4">The sequence shown here is derived from an EMBL/GenBank/DDBJ whole genome shotgun (WGS) entry which is preliminary data.</text>
</comment>
<dbReference type="RefSeq" id="WP_284102218.1">
    <property type="nucleotide sequence ID" value="NZ_JARRAF010000026.1"/>
</dbReference>
<evidence type="ECO:0000313" key="4">
    <source>
        <dbReference type="EMBL" id="MDK2125905.1"/>
    </source>
</evidence>
<dbReference type="CDD" id="cd12915">
    <property type="entry name" value="PDC2_DGC_like"/>
    <property type="match status" value="1"/>
</dbReference>
<keyword evidence="5" id="KW-1185">Reference proteome</keyword>
<dbReference type="Gene3D" id="3.30.70.270">
    <property type="match status" value="1"/>
</dbReference>
<evidence type="ECO:0000259" key="3">
    <source>
        <dbReference type="PROSITE" id="PS50887"/>
    </source>
</evidence>
<dbReference type="Pfam" id="PF08448">
    <property type="entry name" value="PAS_4"/>
    <property type="match status" value="1"/>
</dbReference>
<feature type="domain" description="GGDEF" evidence="3">
    <location>
        <begin position="488"/>
        <end position="621"/>
    </location>
</feature>
<dbReference type="SUPFAM" id="SSF55073">
    <property type="entry name" value="Nucleotide cyclase"/>
    <property type="match status" value="1"/>
</dbReference>
<dbReference type="Proteomes" id="UP001172778">
    <property type="component" value="Unassembled WGS sequence"/>
</dbReference>
<dbReference type="InterPro" id="IPR029787">
    <property type="entry name" value="Nucleotide_cyclase"/>
</dbReference>
<evidence type="ECO:0000259" key="2">
    <source>
        <dbReference type="PROSITE" id="PS50883"/>
    </source>
</evidence>
<dbReference type="Gene3D" id="3.30.450.20">
    <property type="entry name" value="PAS domain"/>
    <property type="match status" value="3"/>
</dbReference>
<dbReference type="InterPro" id="IPR001633">
    <property type="entry name" value="EAL_dom"/>
</dbReference>
<keyword evidence="1" id="KW-0472">Membrane</keyword>
<dbReference type="SMART" id="SM00052">
    <property type="entry name" value="EAL"/>
    <property type="match status" value="1"/>
</dbReference>
<dbReference type="Gene3D" id="3.20.20.450">
    <property type="entry name" value="EAL domain"/>
    <property type="match status" value="1"/>
</dbReference>
<dbReference type="PROSITE" id="PS50887">
    <property type="entry name" value="GGDEF"/>
    <property type="match status" value="1"/>
</dbReference>
<dbReference type="SUPFAM" id="SSF141868">
    <property type="entry name" value="EAL domain-like"/>
    <property type="match status" value="1"/>
</dbReference>
<evidence type="ECO:0000313" key="5">
    <source>
        <dbReference type="Proteomes" id="UP001172778"/>
    </source>
</evidence>
<protein>
    <submittedName>
        <fullName evidence="4">EAL domain-containing protein</fullName>
    </submittedName>
</protein>
<dbReference type="InterPro" id="IPR000160">
    <property type="entry name" value="GGDEF_dom"/>
</dbReference>
<dbReference type="PANTHER" id="PTHR44757:SF2">
    <property type="entry name" value="BIOFILM ARCHITECTURE MAINTENANCE PROTEIN MBAA"/>
    <property type="match status" value="1"/>
</dbReference>